<dbReference type="STRING" id="81824.A9UVA8"/>
<evidence type="ECO:0000313" key="2">
    <source>
        <dbReference type="EMBL" id="EDQ91049.1"/>
    </source>
</evidence>
<protein>
    <recommendedName>
        <fullName evidence="1">RFX1-4/6/8-like BCD domain-containing protein</fullName>
    </recommendedName>
</protein>
<evidence type="ECO:0000313" key="3">
    <source>
        <dbReference type="Proteomes" id="UP000001357"/>
    </source>
</evidence>
<dbReference type="InterPro" id="IPR057321">
    <property type="entry name" value="RFX1-4/6/8-like_BCD"/>
</dbReference>
<reference evidence="2 3" key="1">
    <citation type="journal article" date="2008" name="Nature">
        <title>The genome of the choanoflagellate Monosiga brevicollis and the origin of metazoans.</title>
        <authorList>
            <consortium name="JGI Sequencing"/>
            <person name="King N."/>
            <person name="Westbrook M.J."/>
            <person name="Young S.L."/>
            <person name="Kuo A."/>
            <person name="Abedin M."/>
            <person name="Chapman J."/>
            <person name="Fairclough S."/>
            <person name="Hellsten U."/>
            <person name="Isogai Y."/>
            <person name="Letunic I."/>
            <person name="Marr M."/>
            <person name="Pincus D."/>
            <person name="Putnam N."/>
            <person name="Rokas A."/>
            <person name="Wright K.J."/>
            <person name="Zuzow R."/>
            <person name="Dirks W."/>
            <person name="Good M."/>
            <person name="Goodstein D."/>
            <person name="Lemons D."/>
            <person name="Li W."/>
            <person name="Lyons J.B."/>
            <person name="Morris A."/>
            <person name="Nichols S."/>
            <person name="Richter D.J."/>
            <person name="Salamov A."/>
            <person name="Bork P."/>
            <person name="Lim W.A."/>
            <person name="Manning G."/>
            <person name="Miller W.T."/>
            <person name="McGinnis W."/>
            <person name="Shapiro H."/>
            <person name="Tjian R."/>
            <person name="Grigoriev I.V."/>
            <person name="Rokhsar D."/>
        </authorList>
    </citation>
    <scope>NUCLEOTIDE SEQUENCE [LARGE SCALE GENOMIC DNA]</scope>
    <source>
        <strain evidence="3">MX1 / ATCC 50154</strain>
    </source>
</reference>
<dbReference type="EMBL" id="CH991546">
    <property type="protein sequence ID" value="EDQ91049.1"/>
    <property type="molecule type" value="Genomic_DNA"/>
</dbReference>
<sequence length="214" mass="24480">MNNPDAALYARQHDRNVYERAVDLLLPDVLQRCSPHFAKLVRTFSKRLEEWMEKATANLPTTFGEAKRLELSLFAHRLRRHTALNHLSTAARAVLAQESHVQTMCDDYSKVDFESIKEQLLWLCEDCSAQMLVEMEAKFKTMQASATTVEAWAAWLQGVVQQVLGPYFKTPDLAARAGEFQLKWSTLTSLVIRDLTLRSATSFGMYHLMRLLSD</sequence>
<dbReference type="RefSeq" id="XP_001744346.1">
    <property type="nucleotide sequence ID" value="XM_001744294.1"/>
</dbReference>
<feature type="non-terminal residue" evidence="2">
    <location>
        <position position="214"/>
    </location>
</feature>
<gene>
    <name evidence="2" type="ORF">MONBRDRAFT_36385</name>
</gene>
<dbReference type="eggNOG" id="KOG3712">
    <property type="taxonomic scope" value="Eukaryota"/>
</dbReference>
<feature type="domain" description="RFX1-4/6/8-like BCD" evidence="1">
    <location>
        <begin position="4"/>
        <end position="214"/>
    </location>
</feature>
<dbReference type="PANTHER" id="PTHR12619:SF33">
    <property type="entry name" value="RFX, ISOFORM H"/>
    <property type="match status" value="1"/>
</dbReference>
<name>A9UVA8_MONBE</name>
<dbReference type="PANTHER" id="PTHR12619">
    <property type="entry name" value="RFX TRANSCRIPTION FACTOR FAMILY"/>
    <property type="match status" value="1"/>
</dbReference>
<organism evidence="2 3">
    <name type="scientific">Monosiga brevicollis</name>
    <name type="common">Choanoflagellate</name>
    <dbReference type="NCBI Taxonomy" id="81824"/>
    <lineage>
        <taxon>Eukaryota</taxon>
        <taxon>Choanoflagellata</taxon>
        <taxon>Craspedida</taxon>
        <taxon>Salpingoecidae</taxon>
        <taxon>Monosiga</taxon>
    </lineage>
</organism>
<dbReference type="Proteomes" id="UP000001357">
    <property type="component" value="Unassembled WGS sequence"/>
</dbReference>
<evidence type="ECO:0000259" key="1">
    <source>
        <dbReference type="Pfam" id="PF25340"/>
    </source>
</evidence>
<dbReference type="GO" id="GO:0003700">
    <property type="term" value="F:DNA-binding transcription factor activity"/>
    <property type="evidence" value="ECO:0007669"/>
    <property type="project" value="InterPro"/>
</dbReference>
<proteinExistence type="predicted"/>
<dbReference type="Pfam" id="PF25340">
    <property type="entry name" value="BCD_RFX"/>
    <property type="match status" value="1"/>
</dbReference>
<accession>A9UVA8</accession>
<dbReference type="AlphaFoldDB" id="A9UVA8"/>
<keyword evidence="3" id="KW-1185">Reference proteome</keyword>
<dbReference type="InterPro" id="IPR039779">
    <property type="entry name" value="RFX-like"/>
</dbReference>
<dbReference type="GeneID" id="5889344"/>
<dbReference type="KEGG" id="mbr:MONBRDRAFT_36385"/>
<dbReference type="InParanoid" id="A9UVA8"/>